<dbReference type="EC" id="6.3.3.1" evidence="2"/>
<reference evidence="8" key="1">
    <citation type="submission" date="2018-05" db="EMBL/GenBank/DDBJ databases">
        <authorList>
            <person name="Lanie J.A."/>
            <person name="Ng W.-L."/>
            <person name="Kazmierczak K.M."/>
            <person name="Andrzejewski T.M."/>
            <person name="Davidsen T.M."/>
            <person name="Wayne K.J."/>
            <person name="Tettelin H."/>
            <person name="Glass J.I."/>
            <person name="Rusch D."/>
            <person name="Podicherti R."/>
            <person name="Tsui H.-C.T."/>
            <person name="Winkler M.E."/>
        </authorList>
    </citation>
    <scope>NUCLEOTIDE SEQUENCE</scope>
</reference>
<dbReference type="InterPro" id="IPR036921">
    <property type="entry name" value="PurM-like_N_sf"/>
</dbReference>
<dbReference type="GO" id="GO:0046084">
    <property type="term" value="P:adenine biosynthetic process"/>
    <property type="evidence" value="ECO:0007669"/>
    <property type="project" value="TreeGrafter"/>
</dbReference>
<organism evidence="8">
    <name type="scientific">marine metagenome</name>
    <dbReference type="NCBI Taxonomy" id="408172"/>
    <lineage>
        <taxon>unclassified sequences</taxon>
        <taxon>metagenomes</taxon>
        <taxon>ecological metagenomes</taxon>
    </lineage>
</organism>
<keyword evidence="4" id="KW-0547">Nucleotide-binding</keyword>
<dbReference type="InterPro" id="IPR036676">
    <property type="entry name" value="PurM-like_C_sf"/>
</dbReference>
<evidence type="ECO:0000313" key="8">
    <source>
        <dbReference type="EMBL" id="SVC00492.1"/>
    </source>
</evidence>
<dbReference type="SUPFAM" id="SSF56042">
    <property type="entry name" value="PurM C-terminal domain-like"/>
    <property type="match status" value="1"/>
</dbReference>
<dbReference type="GO" id="GO:0004637">
    <property type="term" value="F:phosphoribosylamine-glycine ligase activity"/>
    <property type="evidence" value="ECO:0007669"/>
    <property type="project" value="TreeGrafter"/>
</dbReference>
<gene>
    <name evidence="8" type="ORF">METZ01_LOCUS253346</name>
</gene>
<dbReference type="PANTHER" id="PTHR10520:SF12">
    <property type="entry name" value="TRIFUNCTIONAL PURINE BIOSYNTHETIC PROTEIN ADENOSINE-3"/>
    <property type="match status" value="1"/>
</dbReference>
<dbReference type="Gene3D" id="3.90.650.10">
    <property type="entry name" value="PurM-like C-terminal domain"/>
    <property type="match status" value="1"/>
</dbReference>
<dbReference type="CDD" id="cd02196">
    <property type="entry name" value="PurM"/>
    <property type="match status" value="1"/>
</dbReference>
<accession>A0A382IMK5</accession>
<dbReference type="SUPFAM" id="SSF55326">
    <property type="entry name" value="PurM N-terminal domain-like"/>
    <property type="match status" value="1"/>
</dbReference>
<dbReference type="InterPro" id="IPR010918">
    <property type="entry name" value="PurM-like_C_dom"/>
</dbReference>
<feature type="non-terminal residue" evidence="8">
    <location>
        <position position="280"/>
    </location>
</feature>
<dbReference type="HAMAP" id="MF_00741">
    <property type="entry name" value="AIRS"/>
    <property type="match status" value="1"/>
</dbReference>
<proteinExistence type="inferred from homology"/>
<protein>
    <recommendedName>
        <fullName evidence="2">phosphoribosylformylglycinamidine cyclo-ligase</fullName>
        <ecNumber evidence="2">6.3.3.1</ecNumber>
    </recommendedName>
</protein>
<evidence type="ECO:0000259" key="6">
    <source>
        <dbReference type="Pfam" id="PF00586"/>
    </source>
</evidence>
<dbReference type="PANTHER" id="PTHR10520">
    <property type="entry name" value="TRIFUNCTIONAL PURINE BIOSYNTHETIC PROTEIN ADENOSINE-3-RELATED"/>
    <property type="match status" value="1"/>
</dbReference>
<dbReference type="GO" id="GO:0005524">
    <property type="term" value="F:ATP binding"/>
    <property type="evidence" value="ECO:0007669"/>
    <property type="project" value="UniProtKB-KW"/>
</dbReference>
<evidence type="ECO:0000256" key="5">
    <source>
        <dbReference type="ARBA" id="ARBA00022840"/>
    </source>
</evidence>
<sequence>MDNRANKKTSYQNAGVDIEKGNELIRRLKETIDNTHRKGVIGGLGGFGGLFDLGSLKYKQPILVSGTDGVGTKIKLAIENNMHDTIGIDLVAMCVNDIIVQGAKPLFFLDYFACSKLDINIAETVINGIGVGCSLAECSLIGGETAEMPGMYKEQDYDLAGFCVGVVEKDEMITGKNVAAGDVLIAIASSGCHSNGYSLIRKILNDTNADLSQVIDGEKLLDHLLTPTRIYVKQILNLMQHISIKSLAHITGGGLIENLPRVIPKDLSVIINTDTWNLPP</sequence>
<dbReference type="InterPro" id="IPR004733">
    <property type="entry name" value="PurM_cligase"/>
</dbReference>
<evidence type="ECO:0000259" key="7">
    <source>
        <dbReference type="Pfam" id="PF02769"/>
    </source>
</evidence>
<dbReference type="EMBL" id="UINC01068125">
    <property type="protein sequence ID" value="SVC00492.1"/>
    <property type="molecule type" value="Genomic_DNA"/>
</dbReference>
<name>A0A382IMK5_9ZZZZ</name>
<evidence type="ECO:0000256" key="2">
    <source>
        <dbReference type="ARBA" id="ARBA00013047"/>
    </source>
</evidence>
<dbReference type="NCBIfam" id="TIGR00878">
    <property type="entry name" value="purM"/>
    <property type="match status" value="1"/>
</dbReference>
<dbReference type="InterPro" id="IPR016188">
    <property type="entry name" value="PurM-like_N"/>
</dbReference>
<evidence type="ECO:0000256" key="3">
    <source>
        <dbReference type="ARBA" id="ARBA00022598"/>
    </source>
</evidence>
<dbReference type="Gene3D" id="3.30.1330.10">
    <property type="entry name" value="PurM-like, N-terminal domain"/>
    <property type="match status" value="1"/>
</dbReference>
<comment type="pathway">
    <text evidence="1">Purine metabolism; IMP biosynthesis via de novo pathway; 5-amino-1-(5-phospho-D-ribosyl)imidazole from N(2)-formyl-N(1)-(5-phospho-D-ribosyl)glycinamide: step 2/2.</text>
</comment>
<feature type="domain" description="PurM-like C-terminal" evidence="7">
    <location>
        <begin position="180"/>
        <end position="274"/>
    </location>
</feature>
<dbReference type="Pfam" id="PF02769">
    <property type="entry name" value="AIRS_C"/>
    <property type="match status" value="1"/>
</dbReference>
<dbReference type="GO" id="GO:0006189">
    <property type="term" value="P:'de novo' IMP biosynthetic process"/>
    <property type="evidence" value="ECO:0007669"/>
    <property type="project" value="UniProtKB-UniPathway"/>
</dbReference>
<dbReference type="UniPathway" id="UPA00074">
    <property type="reaction ID" value="UER00129"/>
</dbReference>
<keyword evidence="3" id="KW-0436">Ligase</keyword>
<dbReference type="Pfam" id="PF00586">
    <property type="entry name" value="AIRS"/>
    <property type="match status" value="1"/>
</dbReference>
<feature type="domain" description="PurM-like N-terminal" evidence="6">
    <location>
        <begin position="63"/>
        <end position="167"/>
    </location>
</feature>
<dbReference type="FunFam" id="3.30.1330.10:FF:000001">
    <property type="entry name" value="Phosphoribosylformylglycinamidine cyclo-ligase"/>
    <property type="match status" value="1"/>
</dbReference>
<dbReference type="AlphaFoldDB" id="A0A382IMK5"/>
<dbReference type="GO" id="GO:0004641">
    <property type="term" value="F:phosphoribosylformylglycinamidine cyclo-ligase activity"/>
    <property type="evidence" value="ECO:0007669"/>
    <property type="project" value="UniProtKB-EC"/>
</dbReference>
<evidence type="ECO:0000256" key="1">
    <source>
        <dbReference type="ARBA" id="ARBA00004686"/>
    </source>
</evidence>
<keyword evidence="5" id="KW-0067">ATP-binding</keyword>
<dbReference type="GO" id="GO:0005829">
    <property type="term" value="C:cytosol"/>
    <property type="evidence" value="ECO:0007669"/>
    <property type="project" value="TreeGrafter"/>
</dbReference>
<evidence type="ECO:0000256" key="4">
    <source>
        <dbReference type="ARBA" id="ARBA00022741"/>
    </source>
</evidence>